<evidence type="ECO:0000313" key="2">
    <source>
        <dbReference type="RefSeq" id="XP_042637144.1"/>
    </source>
</evidence>
<keyword evidence="1" id="KW-1185">Reference proteome</keyword>
<organism evidence="1 2">
    <name type="scientific">Orycteropus afer afer</name>
    <dbReference type="NCBI Taxonomy" id="1230840"/>
    <lineage>
        <taxon>Eukaryota</taxon>
        <taxon>Metazoa</taxon>
        <taxon>Chordata</taxon>
        <taxon>Craniata</taxon>
        <taxon>Vertebrata</taxon>
        <taxon>Euteleostomi</taxon>
        <taxon>Mammalia</taxon>
        <taxon>Eutheria</taxon>
        <taxon>Afrotheria</taxon>
        <taxon>Tubulidentata</taxon>
        <taxon>Orycteropodidae</taxon>
        <taxon>Orycteropus</taxon>
    </lineage>
</organism>
<proteinExistence type="predicted"/>
<reference evidence="2" key="1">
    <citation type="submission" date="2025-08" db="UniProtKB">
        <authorList>
            <consortium name="RefSeq"/>
        </authorList>
    </citation>
    <scope>IDENTIFICATION</scope>
</reference>
<protein>
    <submittedName>
        <fullName evidence="2">Basic proline-rich protein-like</fullName>
    </submittedName>
</protein>
<accession>A0AC54ZAM3</accession>
<evidence type="ECO:0000313" key="1">
    <source>
        <dbReference type="Proteomes" id="UP000694850"/>
    </source>
</evidence>
<name>A0AC54ZAM3_ORYAF</name>
<dbReference type="Proteomes" id="UP000694850">
    <property type="component" value="Unplaced"/>
</dbReference>
<sequence>MRAGHRVRPRAARPSPATTQASSRDQGPARPPTQGRAAAPPASARRGSGPRDPRGGDAAGNQEGVPGPNAPAGGRGGRGGRPPLPGPWFPLGRRFPKGAGDIPVISESPPGPEGPPRGPASHRGRGSRGSPRPPAPRTCTDAGGRRQLLRGDRARGGRAGEGDSGDWLRAAPPPPTPRPRPPRPADPSPAWCPRRPPADLCPGPWPRNPGLHAPGSLAPAPCHSPQARFCPPRLHSPLSPAVASPIPSSSPGLWWPPQPRAAEPGSLGRWRAGRSDTQPRPTDPGGAHHPLYPYSFQAPSPVTALSLLLPKARPPAGSLS</sequence>
<gene>
    <name evidence="2" type="primary">LOC122150152</name>
</gene>
<dbReference type="RefSeq" id="XP_042637144.1">
    <property type="nucleotide sequence ID" value="XM_042781210.1"/>
</dbReference>